<sequence length="248" mass="28441">MCKLMIIDDDPLERKALRIILKRKFLNLKIGKDAKNGTEAIQFIHQFKPDIILMDIELPGTNHLNLQREITKTLPQSKIIINTSVEDFTYAQAALRSGVLNYLIKPTRPAQIERAVDKAIKAINQVSLLDSISSKRATSSKEAIHSILNYIHNNYNQPLTLSAIAEHAHLNPQYLSRYFKETVGMTFTMYVTHLRIEQSKKLLMHSNKSITQIALEVGYPDPAYFSKVFDKHVKCSPYKFKQTHYNTV</sequence>
<gene>
    <name evidence="7" type="ORF">BAMA_21665</name>
</gene>
<dbReference type="PROSITE" id="PS50110">
    <property type="entry name" value="RESPONSE_REGULATORY"/>
    <property type="match status" value="1"/>
</dbReference>
<evidence type="ECO:0000256" key="1">
    <source>
        <dbReference type="ARBA" id="ARBA00023015"/>
    </source>
</evidence>
<dbReference type="SMART" id="SM00342">
    <property type="entry name" value="HTH_ARAC"/>
    <property type="match status" value="1"/>
</dbReference>
<keyword evidence="3" id="KW-0804">Transcription</keyword>
<dbReference type="SMART" id="SM00448">
    <property type="entry name" value="REC"/>
    <property type="match status" value="1"/>
</dbReference>
<dbReference type="PANTHER" id="PTHR43280:SF28">
    <property type="entry name" value="HTH-TYPE TRANSCRIPTIONAL ACTIVATOR RHAS"/>
    <property type="match status" value="1"/>
</dbReference>
<dbReference type="STRING" id="574376.BAMA_21665"/>
<proteinExistence type="predicted"/>
<name>A0A073JYT2_9BACI</name>
<dbReference type="PROSITE" id="PS01124">
    <property type="entry name" value="HTH_ARAC_FAMILY_2"/>
    <property type="match status" value="1"/>
</dbReference>
<evidence type="ECO:0000256" key="2">
    <source>
        <dbReference type="ARBA" id="ARBA00023125"/>
    </source>
</evidence>
<evidence type="ECO:0000256" key="4">
    <source>
        <dbReference type="PROSITE-ProRule" id="PRU00169"/>
    </source>
</evidence>
<dbReference type="eggNOG" id="COG2207">
    <property type="taxonomic scope" value="Bacteria"/>
</dbReference>
<dbReference type="Gene3D" id="3.40.50.2300">
    <property type="match status" value="1"/>
</dbReference>
<dbReference type="RefSeq" id="WP_034638689.1">
    <property type="nucleotide sequence ID" value="NZ_CBCSJC010000005.1"/>
</dbReference>
<evidence type="ECO:0000313" key="7">
    <source>
        <dbReference type="EMBL" id="KEK19405.1"/>
    </source>
</evidence>
<dbReference type="InterPro" id="IPR018062">
    <property type="entry name" value="HTH_AraC-typ_CS"/>
</dbReference>
<dbReference type="EMBL" id="JOTN01000007">
    <property type="protein sequence ID" value="KEK19405.1"/>
    <property type="molecule type" value="Genomic_DNA"/>
</dbReference>
<dbReference type="OrthoDB" id="9788446at2"/>
<dbReference type="InterPro" id="IPR009057">
    <property type="entry name" value="Homeodomain-like_sf"/>
</dbReference>
<keyword evidence="8" id="KW-1185">Reference proteome</keyword>
<evidence type="ECO:0000256" key="3">
    <source>
        <dbReference type="ARBA" id="ARBA00023163"/>
    </source>
</evidence>
<dbReference type="Pfam" id="PF00072">
    <property type="entry name" value="Response_reg"/>
    <property type="match status" value="1"/>
</dbReference>
<dbReference type="Gene3D" id="1.10.10.60">
    <property type="entry name" value="Homeodomain-like"/>
    <property type="match status" value="2"/>
</dbReference>
<keyword evidence="4" id="KW-0597">Phosphoprotein</keyword>
<comment type="caution">
    <text evidence="7">The sequence shown here is derived from an EMBL/GenBank/DDBJ whole genome shotgun (WGS) entry which is preliminary data.</text>
</comment>
<accession>A0A073JYT2</accession>
<protein>
    <submittedName>
        <fullName evidence="7">Transcriptional regulator</fullName>
    </submittedName>
</protein>
<evidence type="ECO:0000313" key="8">
    <source>
        <dbReference type="Proteomes" id="UP000027822"/>
    </source>
</evidence>
<reference evidence="7 8" key="1">
    <citation type="submission" date="2014-06" db="EMBL/GenBank/DDBJ databases">
        <title>Draft genome sequence of Bacillus manliponensis JCM 15802 (MCCC 1A00708).</title>
        <authorList>
            <person name="Lai Q."/>
            <person name="Liu Y."/>
            <person name="Shao Z."/>
        </authorList>
    </citation>
    <scope>NUCLEOTIDE SEQUENCE [LARGE SCALE GENOMIC DNA]</scope>
    <source>
        <strain evidence="7 8">JCM 15802</strain>
    </source>
</reference>
<dbReference type="GO" id="GO:0003700">
    <property type="term" value="F:DNA-binding transcription factor activity"/>
    <property type="evidence" value="ECO:0007669"/>
    <property type="project" value="InterPro"/>
</dbReference>
<feature type="modified residue" description="4-aspartylphosphate" evidence="4">
    <location>
        <position position="55"/>
    </location>
</feature>
<keyword evidence="2" id="KW-0238">DNA-binding</keyword>
<dbReference type="PROSITE" id="PS00041">
    <property type="entry name" value="HTH_ARAC_FAMILY_1"/>
    <property type="match status" value="1"/>
</dbReference>
<dbReference type="eggNOG" id="COG4753">
    <property type="taxonomic scope" value="Bacteria"/>
</dbReference>
<dbReference type="PANTHER" id="PTHR43280">
    <property type="entry name" value="ARAC-FAMILY TRANSCRIPTIONAL REGULATOR"/>
    <property type="match status" value="1"/>
</dbReference>
<dbReference type="Pfam" id="PF12833">
    <property type="entry name" value="HTH_18"/>
    <property type="match status" value="1"/>
</dbReference>
<dbReference type="InterPro" id="IPR011006">
    <property type="entry name" value="CheY-like_superfamily"/>
</dbReference>
<feature type="domain" description="Response regulatory" evidence="6">
    <location>
        <begin position="3"/>
        <end position="120"/>
    </location>
</feature>
<dbReference type="InterPro" id="IPR001789">
    <property type="entry name" value="Sig_transdc_resp-reg_receiver"/>
</dbReference>
<dbReference type="SUPFAM" id="SSF46689">
    <property type="entry name" value="Homeodomain-like"/>
    <property type="match status" value="2"/>
</dbReference>
<dbReference type="GO" id="GO:0043565">
    <property type="term" value="F:sequence-specific DNA binding"/>
    <property type="evidence" value="ECO:0007669"/>
    <property type="project" value="InterPro"/>
</dbReference>
<dbReference type="GO" id="GO:0000160">
    <property type="term" value="P:phosphorelay signal transduction system"/>
    <property type="evidence" value="ECO:0007669"/>
    <property type="project" value="InterPro"/>
</dbReference>
<dbReference type="CDD" id="cd17536">
    <property type="entry name" value="REC_YesN-like"/>
    <property type="match status" value="1"/>
</dbReference>
<evidence type="ECO:0000259" key="5">
    <source>
        <dbReference type="PROSITE" id="PS01124"/>
    </source>
</evidence>
<feature type="domain" description="HTH araC/xylS-type" evidence="5">
    <location>
        <begin position="145"/>
        <end position="243"/>
    </location>
</feature>
<dbReference type="AlphaFoldDB" id="A0A073JYT2"/>
<dbReference type="Proteomes" id="UP000027822">
    <property type="component" value="Unassembled WGS sequence"/>
</dbReference>
<keyword evidence="1" id="KW-0805">Transcription regulation</keyword>
<organism evidence="7 8">
    <name type="scientific">Bacillus manliponensis</name>
    <dbReference type="NCBI Taxonomy" id="574376"/>
    <lineage>
        <taxon>Bacteria</taxon>
        <taxon>Bacillati</taxon>
        <taxon>Bacillota</taxon>
        <taxon>Bacilli</taxon>
        <taxon>Bacillales</taxon>
        <taxon>Bacillaceae</taxon>
        <taxon>Bacillus</taxon>
        <taxon>Bacillus cereus group</taxon>
    </lineage>
</organism>
<dbReference type="InterPro" id="IPR018060">
    <property type="entry name" value="HTH_AraC"/>
</dbReference>
<dbReference type="SUPFAM" id="SSF52172">
    <property type="entry name" value="CheY-like"/>
    <property type="match status" value="1"/>
</dbReference>
<evidence type="ECO:0000259" key="6">
    <source>
        <dbReference type="PROSITE" id="PS50110"/>
    </source>
</evidence>